<comment type="caution">
    <text evidence="2">The sequence shown here is derived from an EMBL/GenBank/DDBJ whole genome shotgun (WGS) entry which is preliminary data.</text>
</comment>
<evidence type="ECO:0000313" key="2">
    <source>
        <dbReference type="EMBL" id="GMT36462.1"/>
    </source>
</evidence>
<keyword evidence="1" id="KW-0472">Membrane</keyword>
<accession>A0AAV5X2R4</accession>
<feature type="transmembrane region" description="Helical" evidence="1">
    <location>
        <begin position="38"/>
        <end position="59"/>
    </location>
</feature>
<reference evidence="2" key="1">
    <citation type="submission" date="2023-10" db="EMBL/GenBank/DDBJ databases">
        <title>Genome assembly of Pristionchus species.</title>
        <authorList>
            <person name="Yoshida K."/>
            <person name="Sommer R.J."/>
        </authorList>
    </citation>
    <scope>NUCLEOTIDE SEQUENCE</scope>
    <source>
        <strain evidence="2">RS5133</strain>
    </source>
</reference>
<feature type="non-terminal residue" evidence="2">
    <location>
        <position position="81"/>
    </location>
</feature>
<keyword evidence="3" id="KW-1185">Reference proteome</keyword>
<evidence type="ECO:0000256" key="1">
    <source>
        <dbReference type="SAM" id="Phobius"/>
    </source>
</evidence>
<organism evidence="2 3">
    <name type="scientific">Pristionchus fissidentatus</name>
    <dbReference type="NCBI Taxonomy" id="1538716"/>
    <lineage>
        <taxon>Eukaryota</taxon>
        <taxon>Metazoa</taxon>
        <taxon>Ecdysozoa</taxon>
        <taxon>Nematoda</taxon>
        <taxon>Chromadorea</taxon>
        <taxon>Rhabditida</taxon>
        <taxon>Rhabditina</taxon>
        <taxon>Diplogasteromorpha</taxon>
        <taxon>Diplogasteroidea</taxon>
        <taxon>Neodiplogasteridae</taxon>
        <taxon>Pristionchus</taxon>
    </lineage>
</organism>
<feature type="non-terminal residue" evidence="2">
    <location>
        <position position="1"/>
    </location>
</feature>
<gene>
    <name evidence="2" type="ORF">PFISCL1PPCAC_27759</name>
</gene>
<keyword evidence="1" id="KW-0812">Transmembrane</keyword>
<evidence type="ECO:0000313" key="3">
    <source>
        <dbReference type="Proteomes" id="UP001432322"/>
    </source>
</evidence>
<dbReference type="Proteomes" id="UP001432322">
    <property type="component" value="Unassembled WGS sequence"/>
</dbReference>
<dbReference type="EMBL" id="BTSY01000007">
    <property type="protein sequence ID" value="GMT36462.1"/>
    <property type="molecule type" value="Genomic_DNA"/>
</dbReference>
<sequence length="81" mass="9283">SSISDEKVRNTMDERQMALDLILAPKKPFNLSISFDRVLMFCYLFTMIDSIFAVGYLGLHGTIEWESLVFVCLDIMTAAWL</sequence>
<name>A0AAV5X2R4_9BILA</name>
<proteinExistence type="predicted"/>
<protein>
    <submittedName>
        <fullName evidence="2">Uncharacterized protein</fullName>
    </submittedName>
</protein>
<keyword evidence="1" id="KW-1133">Transmembrane helix</keyword>
<dbReference type="AlphaFoldDB" id="A0AAV5X2R4"/>